<name>A0ACC5ZHI2_9TELE</name>
<accession>A0ACC5ZHI2</accession>
<reference evidence="1" key="1">
    <citation type="submission" date="2020-02" db="EMBL/GenBank/DDBJ databases">
        <title>Genome sequencing of the panga catfish, Pangasius djambal.</title>
        <authorList>
            <person name="Wen M."/>
            <person name="Zahm M."/>
            <person name="Roques C."/>
            <person name="Cabau C."/>
            <person name="Klopp C."/>
            <person name="Donnadieu C."/>
            <person name="Jouanno E."/>
            <person name="Avarre J.-C."/>
            <person name="Campet M."/>
            <person name="Ha T."/>
            <person name="Dugue R."/>
            <person name="Lampietro C."/>
            <person name="Louis A."/>
            <person name="Herpin A."/>
            <person name="Echchiki A."/>
            <person name="Berthelot C."/>
            <person name="Parey E."/>
            <person name="Roest-Crollius H."/>
            <person name="Braasch I."/>
            <person name="Postlethwait J.H."/>
            <person name="Bobe J."/>
            <person name="Montfort J."/>
            <person name="Bouchez O."/>
            <person name="Begum T."/>
            <person name="Schartl M."/>
            <person name="Gustiano R."/>
            <person name="Guiguen Y."/>
        </authorList>
    </citation>
    <scope>NUCLEOTIDE SEQUENCE</scope>
    <source>
        <strain evidence="1">Pdj_M5554</strain>
    </source>
</reference>
<sequence length="88" mass="10674">MHDDKKEEQDYAQYTVNTLPVYMLRTQGYFLRARYPLNSFTVYICVNQNHNHVVSFKESHFTQTSYNFTMLAFFYQPFQMLLMSICNY</sequence>
<comment type="caution">
    <text evidence="1">The sequence shown here is derived from an EMBL/GenBank/DDBJ whole genome shotgun (WGS) entry which is preliminary data.</text>
</comment>
<gene>
    <name evidence="1" type="ORF">PDJAM_G00154000</name>
</gene>
<evidence type="ECO:0000313" key="1">
    <source>
        <dbReference type="EMBL" id="MCJ8747484.1"/>
    </source>
</evidence>
<evidence type="ECO:0000313" key="2">
    <source>
        <dbReference type="Proteomes" id="UP000830395"/>
    </source>
</evidence>
<proteinExistence type="predicted"/>
<keyword evidence="2" id="KW-1185">Reference proteome</keyword>
<dbReference type="Proteomes" id="UP000830395">
    <property type="component" value="Chromosome 25"/>
</dbReference>
<dbReference type="EMBL" id="CM040999">
    <property type="protein sequence ID" value="MCJ8747484.1"/>
    <property type="molecule type" value="Genomic_DNA"/>
</dbReference>
<organism evidence="1 2">
    <name type="scientific">Pangasius djambal</name>
    <dbReference type="NCBI Taxonomy" id="1691987"/>
    <lineage>
        <taxon>Eukaryota</taxon>
        <taxon>Metazoa</taxon>
        <taxon>Chordata</taxon>
        <taxon>Craniata</taxon>
        <taxon>Vertebrata</taxon>
        <taxon>Euteleostomi</taxon>
        <taxon>Actinopterygii</taxon>
        <taxon>Neopterygii</taxon>
        <taxon>Teleostei</taxon>
        <taxon>Ostariophysi</taxon>
        <taxon>Siluriformes</taxon>
        <taxon>Pangasiidae</taxon>
        <taxon>Pangasius</taxon>
    </lineage>
</organism>
<protein>
    <submittedName>
        <fullName evidence="1">Uncharacterized protein</fullName>
    </submittedName>
</protein>